<accession>A0ABS8I7W1</accession>
<evidence type="ECO:0008006" key="3">
    <source>
        <dbReference type="Google" id="ProtNLM"/>
    </source>
</evidence>
<proteinExistence type="predicted"/>
<dbReference type="Proteomes" id="UP001199525">
    <property type="component" value="Unassembled WGS sequence"/>
</dbReference>
<protein>
    <recommendedName>
        <fullName evidence="3">Transposase</fullName>
    </recommendedName>
</protein>
<sequence length="104" mass="11825">MAASVEHGLNNSAFIPPLESGDRLTRHEFELLGKWDIQTYPVKSIKRVRLLRKADGYYCQFCIDVDVQSESRIADGELGLDVGLEYFYSDSNGRHEESPNFPSK</sequence>
<dbReference type="EMBL" id="JAIVFQ010000013">
    <property type="protein sequence ID" value="MCC5599899.1"/>
    <property type="molecule type" value="Genomic_DNA"/>
</dbReference>
<evidence type="ECO:0000313" key="2">
    <source>
        <dbReference type="Proteomes" id="UP001199525"/>
    </source>
</evidence>
<gene>
    <name evidence="1" type="ORF">LC586_11840</name>
</gene>
<keyword evidence="2" id="KW-1185">Reference proteome</keyword>
<dbReference type="RefSeq" id="WP_229484715.1">
    <property type="nucleotide sequence ID" value="NZ_JAIVFQ010000013.1"/>
</dbReference>
<reference evidence="1 2" key="1">
    <citation type="journal article" date="2021" name="Microorganisms">
        <title>Genome Evolution of Filamentous Cyanobacterium Nostoc Species: From Facultative Symbiosis to Free Living.</title>
        <authorList>
            <person name="Huo D."/>
            <person name="Li H."/>
            <person name="Cai F."/>
            <person name="Guo X."/>
            <person name="Qiao Z."/>
            <person name="Wang W."/>
            <person name="Yu G."/>
            <person name="Li R."/>
        </authorList>
    </citation>
    <scope>NUCLEOTIDE SEQUENCE [LARGE SCALE GENOMIC DNA]</scope>
    <source>
        <strain evidence="1 2">CHAB 5714</strain>
    </source>
</reference>
<evidence type="ECO:0000313" key="1">
    <source>
        <dbReference type="EMBL" id="MCC5599899.1"/>
    </source>
</evidence>
<organism evidence="1 2">
    <name type="scientific">Nostoc favosum CHAB5714</name>
    <dbReference type="NCBI Taxonomy" id="2780399"/>
    <lineage>
        <taxon>Bacteria</taxon>
        <taxon>Bacillati</taxon>
        <taxon>Cyanobacteriota</taxon>
        <taxon>Cyanophyceae</taxon>
        <taxon>Nostocales</taxon>
        <taxon>Nostocaceae</taxon>
        <taxon>Nostoc</taxon>
        <taxon>Nostoc favosum</taxon>
    </lineage>
</organism>
<comment type="caution">
    <text evidence="1">The sequence shown here is derived from an EMBL/GenBank/DDBJ whole genome shotgun (WGS) entry which is preliminary data.</text>
</comment>
<name>A0ABS8I7W1_9NOSO</name>